<protein>
    <recommendedName>
        <fullName evidence="3">Phenylacetate--CoA ligase</fullName>
    </recommendedName>
</protein>
<dbReference type="InterPro" id="IPR053158">
    <property type="entry name" value="CapK_Type1_Caps_Biosynth"/>
</dbReference>
<proteinExistence type="predicted"/>
<dbReference type="PANTHER" id="PTHR36932:SF1">
    <property type="entry name" value="CAPSULAR POLYSACCHARIDE BIOSYNTHESIS PROTEIN"/>
    <property type="match status" value="1"/>
</dbReference>
<sequence length="433" mass="48989">MMLLNGWKTVRLIRQALASSRWMFEDLRQLQEAQLRNLLMHAYQNVPLYRGLYKEAGFHPDEFRSLDDIDNIPILQKDRLKQASPEEVVVQGIDPHRCGVVETSGSTGTPLRIFLGALDQQWQRVVAWRILFEHGFRWTDRTLEIRMTFGRQFFVQRLGIAPKEWCSILDPPEFWAQRIIETRPDVIVAGAGTLHALADTVKTLGLNLPSPRLIVSDSETLSPATRQLVRGALGRDPVDVYGLVELSNFAWECERRSGFHVSADSHIVEVAAPAGEPGPIITTALGMWTMPMIRYETGDLAEVETTRCPCGRTLPLLSRIYGRRVDSVALPNGRRIFWPFFHEVLGRYDELGQWRILQDEINEIHLQIVVPNNAQGLLSRIESDLQAVLPGEVHLCVERVEAIPFSPGEKTRMIISKVGTANEQHPVSGREGL</sequence>
<dbReference type="Gene3D" id="3.40.50.12780">
    <property type="entry name" value="N-terminal domain of ligase-like"/>
    <property type="match status" value="1"/>
</dbReference>
<evidence type="ECO:0008006" key="3">
    <source>
        <dbReference type="Google" id="ProtNLM"/>
    </source>
</evidence>
<dbReference type="InterPro" id="IPR042099">
    <property type="entry name" value="ANL_N_sf"/>
</dbReference>
<keyword evidence="2" id="KW-1185">Reference proteome</keyword>
<organism evidence="1 2">
    <name type="scientific">Candidatus Nitrospira neomarina</name>
    <dbReference type="NCBI Taxonomy" id="3020899"/>
    <lineage>
        <taxon>Bacteria</taxon>
        <taxon>Pseudomonadati</taxon>
        <taxon>Nitrospirota</taxon>
        <taxon>Nitrospiria</taxon>
        <taxon>Nitrospirales</taxon>
        <taxon>Nitrospiraceae</taxon>
        <taxon>Nitrospira</taxon>
    </lineage>
</organism>
<reference evidence="1 2" key="1">
    <citation type="submission" date="2023-01" db="EMBL/GenBank/DDBJ databases">
        <title>Cultivation and genomic characterization of new, ubiquitous marine nitrite-oxidizing bacteria from the Nitrospirales.</title>
        <authorList>
            <person name="Mueller A.J."/>
            <person name="Daebeler A."/>
            <person name="Herbold C.W."/>
            <person name="Kirkegaard R.H."/>
            <person name="Daims H."/>
        </authorList>
    </citation>
    <scope>NUCLEOTIDE SEQUENCE [LARGE SCALE GENOMIC DNA]</scope>
    <source>
        <strain evidence="1 2">DK</strain>
    </source>
</reference>
<gene>
    <name evidence="1" type="ORF">PQG83_15330</name>
</gene>
<dbReference type="PANTHER" id="PTHR36932">
    <property type="entry name" value="CAPSULAR POLYSACCHARIDE BIOSYNTHESIS PROTEIN"/>
    <property type="match status" value="1"/>
</dbReference>
<dbReference type="KEGG" id="nneo:PQG83_15330"/>
<dbReference type="AlphaFoldDB" id="A0AA96GF64"/>
<dbReference type="EMBL" id="CP116968">
    <property type="protein sequence ID" value="WNM61119.1"/>
    <property type="molecule type" value="Genomic_DNA"/>
</dbReference>
<evidence type="ECO:0000313" key="2">
    <source>
        <dbReference type="Proteomes" id="UP001302494"/>
    </source>
</evidence>
<name>A0AA96GF64_9BACT</name>
<evidence type="ECO:0000313" key="1">
    <source>
        <dbReference type="EMBL" id="WNM61119.1"/>
    </source>
</evidence>
<dbReference type="RefSeq" id="WP_312742824.1">
    <property type="nucleotide sequence ID" value="NZ_CP116968.1"/>
</dbReference>
<dbReference type="SUPFAM" id="SSF56801">
    <property type="entry name" value="Acetyl-CoA synthetase-like"/>
    <property type="match status" value="1"/>
</dbReference>
<accession>A0AA96GF64</accession>
<dbReference type="Proteomes" id="UP001302494">
    <property type="component" value="Chromosome"/>
</dbReference>